<comment type="subcellular location">
    <subcellularLocation>
        <location evidence="1">Nucleus</location>
    </subcellularLocation>
</comment>
<organism evidence="8 9">
    <name type="scientific">Lithospermum erythrorhizon</name>
    <name type="common">Purple gromwell</name>
    <name type="synonym">Lithospermum officinale var. erythrorhizon</name>
    <dbReference type="NCBI Taxonomy" id="34254"/>
    <lineage>
        <taxon>Eukaryota</taxon>
        <taxon>Viridiplantae</taxon>
        <taxon>Streptophyta</taxon>
        <taxon>Embryophyta</taxon>
        <taxon>Tracheophyta</taxon>
        <taxon>Spermatophyta</taxon>
        <taxon>Magnoliopsida</taxon>
        <taxon>eudicotyledons</taxon>
        <taxon>Gunneridae</taxon>
        <taxon>Pentapetalae</taxon>
        <taxon>asterids</taxon>
        <taxon>lamiids</taxon>
        <taxon>Boraginales</taxon>
        <taxon>Boraginaceae</taxon>
        <taxon>Boraginoideae</taxon>
        <taxon>Lithospermeae</taxon>
        <taxon>Lithospermum</taxon>
    </lineage>
</organism>
<dbReference type="PROSITE" id="PS51032">
    <property type="entry name" value="AP2_ERF"/>
    <property type="match status" value="2"/>
</dbReference>
<dbReference type="FunFam" id="3.30.730.10:FF:000003">
    <property type="entry name" value="AP2-like ethylene-responsive transcription factor ANT"/>
    <property type="match status" value="1"/>
</dbReference>
<dbReference type="CDD" id="cd00018">
    <property type="entry name" value="AP2"/>
    <property type="match status" value="2"/>
</dbReference>
<dbReference type="GO" id="GO:0003677">
    <property type="term" value="F:DNA binding"/>
    <property type="evidence" value="ECO:0007669"/>
    <property type="project" value="UniProtKB-KW"/>
</dbReference>
<evidence type="ECO:0000256" key="3">
    <source>
        <dbReference type="ARBA" id="ARBA00023015"/>
    </source>
</evidence>
<evidence type="ECO:0000256" key="6">
    <source>
        <dbReference type="ARBA" id="ARBA00023242"/>
    </source>
</evidence>
<dbReference type="Gene3D" id="3.30.730.10">
    <property type="entry name" value="AP2/ERF domain"/>
    <property type="match status" value="2"/>
</dbReference>
<gene>
    <name evidence="8" type="ORF">LIER_25952</name>
</gene>
<reference evidence="8 9" key="1">
    <citation type="submission" date="2024-01" db="EMBL/GenBank/DDBJ databases">
        <title>The complete chloroplast genome sequence of Lithospermum erythrorhizon: insights into the phylogenetic relationship among Boraginaceae species and the maternal lineages of purple gromwells.</title>
        <authorList>
            <person name="Okada T."/>
            <person name="Watanabe K."/>
        </authorList>
    </citation>
    <scope>NUCLEOTIDE SEQUENCE [LARGE SCALE GENOMIC DNA]</scope>
</reference>
<keyword evidence="5" id="KW-0804">Transcription</keyword>
<sequence length="527" mass="57654">MAPESNWLSFSLSSMEMFNNSTQPQMLHDSSPADDSQNYYFADNFYANGWADTNHQVSKSVAENGMSNLYNSYMEPRLHDHAPPKLEDFLGGDTVAATAYSQTETNDSSLTHIYDHHHHGGSNSAAVAAYFNDHNQELNNITGFQAFSTNSGSDVDDSASVGKNNQVLGGVEFVGRSIESSTELAGAAAAVAAAAGYTQCPPNGNGLSLAVVSTNNNNNNNVQCNEKAIVPVDSDTCKKISDTFGQRTSIYRGVTRHRWTGRYEAHLWDNSCRREGQARKGRQGGYDKEDKAARAYDLAALKYWGPTATTNFPIANYSKELEDMKIMTKQEFIASLRRKSSGFSRGASIYRGVTRHHQQGRWQARIGRVAGNKDLYLGTFATEEEAAEAYDIAAIKFRGVNAVTNFEMSRYDVEAIMKSSLPIGGAAKKLKLSLEEDQKPSLATLQAASQSSGSNSACISFSAIQPVSAIPCGLPYDSTPYYHHNLFQHYNPSNNNSTGDTSGGLPTMTSQLLQLPGEFYVWPHQSY</sequence>
<dbReference type="InterPro" id="IPR001471">
    <property type="entry name" value="AP2/ERF_dom"/>
</dbReference>
<evidence type="ECO:0000256" key="1">
    <source>
        <dbReference type="ARBA" id="ARBA00004123"/>
    </source>
</evidence>
<dbReference type="Proteomes" id="UP001454036">
    <property type="component" value="Unassembled WGS sequence"/>
</dbReference>
<dbReference type="PANTHER" id="PTHR32467:SF222">
    <property type="entry name" value="AP2-LIKE ETHYLENE-RESPONSIVE TRANSCRIPTION FACTOR AIL7"/>
    <property type="match status" value="1"/>
</dbReference>
<dbReference type="PRINTS" id="PR00367">
    <property type="entry name" value="ETHRSPELEMNT"/>
</dbReference>
<keyword evidence="6" id="KW-0539">Nucleus</keyword>
<comment type="caution">
    <text evidence="8">The sequence shown here is derived from an EMBL/GenBank/DDBJ whole genome shotgun (WGS) entry which is preliminary data.</text>
</comment>
<accession>A0AAV3R865</accession>
<evidence type="ECO:0000259" key="7">
    <source>
        <dbReference type="PROSITE" id="PS51032"/>
    </source>
</evidence>
<dbReference type="EMBL" id="BAABME010007930">
    <property type="protein sequence ID" value="GAA0172050.1"/>
    <property type="molecule type" value="Genomic_DNA"/>
</dbReference>
<name>A0AAV3R865_LITER</name>
<dbReference type="SUPFAM" id="SSF54171">
    <property type="entry name" value="DNA-binding domain"/>
    <property type="match status" value="2"/>
</dbReference>
<dbReference type="GO" id="GO:0005634">
    <property type="term" value="C:nucleus"/>
    <property type="evidence" value="ECO:0007669"/>
    <property type="project" value="UniProtKB-SubCell"/>
</dbReference>
<keyword evidence="3" id="KW-0805">Transcription regulation</keyword>
<evidence type="ECO:0000313" key="9">
    <source>
        <dbReference type="Proteomes" id="UP001454036"/>
    </source>
</evidence>
<keyword evidence="4 8" id="KW-0238">DNA-binding</keyword>
<dbReference type="PANTHER" id="PTHR32467">
    <property type="entry name" value="AP2-LIKE ETHYLENE-RESPONSIVE TRANSCRIPTION FACTOR"/>
    <property type="match status" value="1"/>
</dbReference>
<keyword evidence="2" id="KW-0677">Repeat</keyword>
<evidence type="ECO:0000313" key="8">
    <source>
        <dbReference type="EMBL" id="GAA0172050.1"/>
    </source>
</evidence>
<evidence type="ECO:0000256" key="5">
    <source>
        <dbReference type="ARBA" id="ARBA00023163"/>
    </source>
</evidence>
<protein>
    <submittedName>
        <fullName evidence="8">DNA-binding transcription factor</fullName>
    </submittedName>
</protein>
<dbReference type="FunFam" id="3.30.730.10:FF:000002">
    <property type="entry name" value="AP2-like ethylene-responsive transcription factor"/>
    <property type="match status" value="1"/>
</dbReference>
<proteinExistence type="predicted"/>
<feature type="domain" description="AP2/ERF" evidence="7">
    <location>
        <begin position="250"/>
        <end position="313"/>
    </location>
</feature>
<feature type="domain" description="AP2/ERF" evidence="7">
    <location>
        <begin position="349"/>
        <end position="407"/>
    </location>
</feature>
<dbReference type="SMART" id="SM00380">
    <property type="entry name" value="AP2"/>
    <property type="match status" value="2"/>
</dbReference>
<dbReference type="InterPro" id="IPR036955">
    <property type="entry name" value="AP2/ERF_dom_sf"/>
</dbReference>
<dbReference type="InterPro" id="IPR016177">
    <property type="entry name" value="DNA-bd_dom_sf"/>
</dbReference>
<dbReference type="GO" id="GO:0003700">
    <property type="term" value="F:DNA-binding transcription factor activity"/>
    <property type="evidence" value="ECO:0007669"/>
    <property type="project" value="InterPro"/>
</dbReference>
<keyword evidence="9" id="KW-1185">Reference proteome</keyword>
<dbReference type="AlphaFoldDB" id="A0AAV3R865"/>
<evidence type="ECO:0000256" key="4">
    <source>
        <dbReference type="ARBA" id="ARBA00023125"/>
    </source>
</evidence>
<evidence type="ECO:0000256" key="2">
    <source>
        <dbReference type="ARBA" id="ARBA00022737"/>
    </source>
</evidence>
<dbReference type="Pfam" id="PF00847">
    <property type="entry name" value="AP2"/>
    <property type="match status" value="1"/>
</dbReference>